<comment type="caution">
    <text evidence="4">The sequence shown here is derived from an EMBL/GenBank/DDBJ whole genome shotgun (WGS) entry which is preliminary data.</text>
</comment>
<dbReference type="EMBL" id="JAVDYC010000001">
    <property type="protein sequence ID" value="MDR7323028.1"/>
    <property type="molecule type" value="Genomic_DNA"/>
</dbReference>
<keyword evidence="2" id="KW-0812">Transmembrane</keyword>
<feature type="region of interest" description="Disordered" evidence="1">
    <location>
        <begin position="350"/>
        <end position="397"/>
    </location>
</feature>
<dbReference type="RefSeq" id="WP_310414288.1">
    <property type="nucleotide sequence ID" value="NZ_JAVDYC010000001.1"/>
</dbReference>
<proteinExistence type="predicted"/>
<keyword evidence="3" id="KW-0732">Signal</keyword>
<feature type="compositionally biased region" description="Low complexity" evidence="1">
    <location>
        <begin position="369"/>
        <end position="390"/>
    </location>
</feature>
<feature type="compositionally biased region" description="Pro residues" evidence="1">
    <location>
        <begin position="357"/>
        <end position="368"/>
    </location>
</feature>
<feature type="region of interest" description="Disordered" evidence="1">
    <location>
        <begin position="145"/>
        <end position="171"/>
    </location>
</feature>
<feature type="transmembrane region" description="Helical" evidence="2">
    <location>
        <begin position="405"/>
        <end position="428"/>
    </location>
</feature>
<feature type="signal peptide" evidence="3">
    <location>
        <begin position="1"/>
        <end position="33"/>
    </location>
</feature>
<keyword evidence="5" id="KW-1185">Reference proteome</keyword>
<evidence type="ECO:0000313" key="5">
    <source>
        <dbReference type="Proteomes" id="UP001183629"/>
    </source>
</evidence>
<evidence type="ECO:0000313" key="4">
    <source>
        <dbReference type="EMBL" id="MDR7323028.1"/>
    </source>
</evidence>
<accession>A0AAE3ZN75</accession>
<evidence type="ECO:0000256" key="2">
    <source>
        <dbReference type="SAM" id="Phobius"/>
    </source>
</evidence>
<dbReference type="Proteomes" id="UP001183629">
    <property type="component" value="Unassembled WGS sequence"/>
</dbReference>
<feature type="compositionally biased region" description="Basic and acidic residues" evidence="1">
    <location>
        <begin position="145"/>
        <end position="155"/>
    </location>
</feature>
<name>A0AAE3ZN75_9ACTN</name>
<keyword evidence="2" id="KW-1133">Transmembrane helix</keyword>
<protein>
    <submittedName>
        <fullName evidence="4">Uncharacterized protein</fullName>
    </submittedName>
</protein>
<gene>
    <name evidence="4" type="ORF">J2S44_003278</name>
</gene>
<sequence length="437" mass="45241">MRSVPRIRRVVALAAGVLLGLTGLAGLASPASAGTGNHGGPQCVQPKDAKYQHWFNGPAGTASIKLLGNKPLCAEQPFALVSYTAPSATFATPQHVLDSSVQKFVPAKRGELTVNKLDFKVEVPECFTQVDFVFGEQIINPLTDTSDRYNSRKVGENAAPGNRSTPAKGQPKTAFYNGGQGTCKAEPAVEALPDCDGNVAVKLINRSTHSETFTITADGGFSKTETLKARQEPVTVNLVPANAKNIVVTSRGKEIYRGGWTKPEDCQVPEVGTPDASVAQTCEGLTFTIKNPANGKDLTATFTPNTGTAQTVTVKAGQNTPVSFPGSEGLTVKVEGDLAVLNGEVVWTAPENCAGEPTPPAGGTPSPSPSVTTPATPGTPGTPEPSTTPVAYTPGDEPELPLTGAAVGTIAGVAVLLVGLGGGLFLMARRRKLNFTA</sequence>
<evidence type="ECO:0000256" key="1">
    <source>
        <dbReference type="SAM" id="MobiDB-lite"/>
    </source>
</evidence>
<reference evidence="4 5" key="1">
    <citation type="submission" date="2023-07" db="EMBL/GenBank/DDBJ databases">
        <title>Sequencing the genomes of 1000 actinobacteria strains.</title>
        <authorList>
            <person name="Klenk H.-P."/>
        </authorList>
    </citation>
    <scope>NUCLEOTIDE SEQUENCE [LARGE SCALE GENOMIC DNA]</scope>
    <source>
        <strain evidence="4 5">DSM 44711</strain>
    </source>
</reference>
<keyword evidence="2" id="KW-0472">Membrane</keyword>
<dbReference type="AlphaFoldDB" id="A0AAE3ZN75"/>
<evidence type="ECO:0000256" key="3">
    <source>
        <dbReference type="SAM" id="SignalP"/>
    </source>
</evidence>
<feature type="chain" id="PRO_5042117467" evidence="3">
    <location>
        <begin position="34"/>
        <end position="437"/>
    </location>
</feature>
<organism evidence="4 5">
    <name type="scientific">Catenuloplanes niger</name>
    <dbReference type="NCBI Taxonomy" id="587534"/>
    <lineage>
        <taxon>Bacteria</taxon>
        <taxon>Bacillati</taxon>
        <taxon>Actinomycetota</taxon>
        <taxon>Actinomycetes</taxon>
        <taxon>Micromonosporales</taxon>
        <taxon>Micromonosporaceae</taxon>
        <taxon>Catenuloplanes</taxon>
    </lineage>
</organism>